<keyword evidence="1" id="KW-0732">Signal</keyword>
<feature type="chain" id="PRO_5044229024" evidence="1">
    <location>
        <begin position="21"/>
        <end position="99"/>
    </location>
</feature>
<dbReference type="AlphaFoldDB" id="A0AB39ZKW0"/>
<accession>A0AB39ZKW0</accession>
<dbReference type="RefSeq" id="XP_016937730.1">
    <property type="nucleotide sequence ID" value="XM_017082241.4"/>
</dbReference>
<feature type="signal peptide" evidence="1">
    <location>
        <begin position="1"/>
        <end position="20"/>
    </location>
</feature>
<name>A0AB39ZKW0_DROSZ</name>
<dbReference type="Pfam" id="PF02448">
    <property type="entry name" value="L71"/>
    <property type="match status" value="1"/>
</dbReference>
<protein>
    <submittedName>
        <fullName evidence="3">Uncharacterized protein Eig71Ed</fullName>
    </submittedName>
</protein>
<dbReference type="InterPro" id="IPR003475">
    <property type="entry name" value="Insect_Unk"/>
</dbReference>
<reference evidence="3" key="1">
    <citation type="submission" date="2025-08" db="UniProtKB">
        <authorList>
            <consortium name="RefSeq"/>
        </authorList>
    </citation>
    <scope>IDENTIFICATION</scope>
</reference>
<dbReference type="Proteomes" id="UP001652628">
    <property type="component" value="Chromosome 3"/>
</dbReference>
<keyword evidence="2" id="KW-1185">Reference proteome</keyword>
<dbReference type="GeneID" id="108015708"/>
<gene>
    <name evidence="3" type="primary">Eig71Ed</name>
</gene>
<evidence type="ECO:0000313" key="3">
    <source>
        <dbReference type="RefSeq" id="XP_016937730.1"/>
    </source>
</evidence>
<evidence type="ECO:0000313" key="2">
    <source>
        <dbReference type="Proteomes" id="UP001652628"/>
    </source>
</evidence>
<sequence>MHIKAILAVLTVLIVTLVAGQNRNCDELTRSCERCVERLNNRNDRDLPTFNSQCRERTRRNWRWRNVGRCELTRLNCLGADRRMNCNDIAEIAGMDRVN</sequence>
<proteinExistence type="predicted"/>
<dbReference type="CTD" id="39704"/>
<evidence type="ECO:0000256" key="1">
    <source>
        <dbReference type="SAM" id="SignalP"/>
    </source>
</evidence>
<organism evidence="2 3">
    <name type="scientific">Drosophila suzukii</name>
    <name type="common">Spotted-wing drosophila fruit fly</name>
    <dbReference type="NCBI Taxonomy" id="28584"/>
    <lineage>
        <taxon>Eukaryota</taxon>
        <taxon>Metazoa</taxon>
        <taxon>Ecdysozoa</taxon>
        <taxon>Arthropoda</taxon>
        <taxon>Hexapoda</taxon>
        <taxon>Insecta</taxon>
        <taxon>Pterygota</taxon>
        <taxon>Neoptera</taxon>
        <taxon>Endopterygota</taxon>
        <taxon>Diptera</taxon>
        <taxon>Brachycera</taxon>
        <taxon>Muscomorpha</taxon>
        <taxon>Ephydroidea</taxon>
        <taxon>Drosophilidae</taxon>
        <taxon>Drosophila</taxon>
        <taxon>Sophophora</taxon>
    </lineage>
</organism>